<accession>X7YS91</accession>
<dbReference type="AlphaFoldDB" id="X7YS91"/>
<protein>
    <submittedName>
        <fullName evidence="3">PPE family protein</fullName>
    </submittedName>
</protein>
<gene>
    <name evidence="3" type="ORF">I553_3750</name>
</gene>
<evidence type="ECO:0000313" key="3">
    <source>
        <dbReference type="EMBL" id="EUA09666.1"/>
    </source>
</evidence>
<feature type="domain" description="PPE" evidence="2">
    <location>
        <begin position="63"/>
        <end position="133"/>
    </location>
</feature>
<dbReference type="InterPro" id="IPR000030">
    <property type="entry name" value="PPE_dom"/>
</dbReference>
<evidence type="ECO:0000259" key="2">
    <source>
        <dbReference type="Pfam" id="PF00823"/>
    </source>
</evidence>
<dbReference type="EMBL" id="JAOB01000089">
    <property type="protein sequence ID" value="EUA09666.1"/>
    <property type="molecule type" value="Genomic_DNA"/>
</dbReference>
<dbReference type="Gene3D" id="1.20.1260.20">
    <property type="entry name" value="PPE superfamily"/>
    <property type="match status" value="1"/>
</dbReference>
<comment type="caution">
    <text evidence="3">The sequence shown here is derived from an EMBL/GenBank/DDBJ whole genome shotgun (WGS) entry which is preliminary data.</text>
</comment>
<reference evidence="3" key="1">
    <citation type="submission" date="2014-01" db="EMBL/GenBank/DDBJ databases">
        <authorList>
            <person name="Brown-Elliot B."/>
            <person name="Wallace R."/>
            <person name="Lenaerts A."/>
            <person name="Ordway D."/>
            <person name="DeGroote M.A."/>
            <person name="Parker T."/>
            <person name="Sizemore C."/>
            <person name="Tallon L.J."/>
            <person name="Sadzewicz L.K."/>
            <person name="Sengamalay N."/>
            <person name="Fraser C.M."/>
            <person name="Hine E."/>
            <person name="Shefchek K.A."/>
            <person name="Das S.P."/>
            <person name="Tettelin H."/>
        </authorList>
    </citation>
    <scope>NUCLEOTIDE SEQUENCE [LARGE SCALE GENOMIC DNA]</scope>
    <source>
        <strain evidence="3">4042</strain>
    </source>
</reference>
<name>X7YS91_MYCXE</name>
<proteinExistence type="inferred from homology"/>
<comment type="similarity">
    <text evidence="1">Belongs to the mycobacterial PPE family.</text>
</comment>
<dbReference type="PATRIC" id="fig|1299334.3.peg.9186"/>
<dbReference type="Pfam" id="PF00823">
    <property type="entry name" value="PPE"/>
    <property type="match status" value="1"/>
</dbReference>
<organism evidence="3">
    <name type="scientific">Mycobacterium xenopi 4042</name>
    <dbReference type="NCBI Taxonomy" id="1299334"/>
    <lineage>
        <taxon>Bacteria</taxon>
        <taxon>Bacillati</taxon>
        <taxon>Actinomycetota</taxon>
        <taxon>Actinomycetes</taxon>
        <taxon>Mycobacteriales</taxon>
        <taxon>Mycobacteriaceae</taxon>
        <taxon>Mycobacterium</taxon>
    </lineage>
</organism>
<dbReference type="SUPFAM" id="SSF140459">
    <property type="entry name" value="PE/PPE dimer-like"/>
    <property type="match status" value="1"/>
</dbReference>
<evidence type="ECO:0000256" key="1">
    <source>
        <dbReference type="ARBA" id="ARBA00010652"/>
    </source>
</evidence>
<sequence length="167" mass="16985">MNGYVVTDEAGAAEITGGTAAAAAGAAISAINIPSPPVVEVPNVPVDVPAALASVPADPATVDDALTTGAGAGGLEGHAAAWDGVAAQLRTIGGEFRTLGSSLPASWAGPAGDRLSQRLLGFGDWMHASGKRPARMHPMFANWAGFIVMRSARIRARCRCARPSRRC</sequence>
<dbReference type="InterPro" id="IPR038332">
    <property type="entry name" value="PPE_sf"/>
</dbReference>